<evidence type="ECO:0000256" key="3">
    <source>
        <dbReference type="ARBA" id="ARBA00014723"/>
    </source>
</evidence>
<dbReference type="PANTHER" id="PTHR11910">
    <property type="entry name" value="ATP SYNTHASE DELTA CHAIN"/>
    <property type="match status" value="1"/>
</dbReference>
<comment type="subcellular location">
    <subcellularLocation>
        <location evidence="1">Membrane</location>
    </subcellularLocation>
</comment>
<dbReference type="InterPro" id="IPR000711">
    <property type="entry name" value="ATPase_OSCP/dsu"/>
</dbReference>
<dbReference type="NCBIfam" id="TIGR01145">
    <property type="entry name" value="ATP_synt_delta"/>
    <property type="match status" value="1"/>
</dbReference>
<dbReference type="GO" id="GO:0046933">
    <property type="term" value="F:proton-transporting ATP synthase activity, rotational mechanism"/>
    <property type="evidence" value="ECO:0007669"/>
    <property type="project" value="InterPro"/>
</dbReference>
<dbReference type="HAMAP" id="MF_01416">
    <property type="entry name" value="ATP_synth_delta_bact"/>
    <property type="match status" value="1"/>
</dbReference>
<dbReference type="Proteomes" id="UP000053758">
    <property type="component" value="Unassembled WGS sequence"/>
</dbReference>
<reference evidence="10" key="1">
    <citation type="journal article" date="2014" name="Genome Announc.">
        <title>Draft Genome Sequence of the Yeast Pseudozyma antarctica Type Strain JCM10317, a Producer of the Glycolipid Biosurfactants, Mannosylerythritol Lipids.</title>
        <authorList>
            <person name="Saika A."/>
            <person name="Koike H."/>
            <person name="Hori T."/>
            <person name="Fukuoka T."/>
            <person name="Sato S."/>
            <person name="Habe H."/>
            <person name="Kitamoto D."/>
            <person name="Morita T."/>
        </authorList>
    </citation>
    <scope>NUCLEOTIDE SEQUENCE [LARGE SCALE GENOMIC DNA]</scope>
    <source>
        <strain evidence="10">JCM 10317</strain>
    </source>
</reference>
<keyword evidence="4" id="KW-0813">Transport</keyword>
<accession>A0A081CMB5</accession>
<evidence type="ECO:0000313" key="10">
    <source>
        <dbReference type="Proteomes" id="UP000053758"/>
    </source>
</evidence>
<gene>
    <name evidence="9" type="ORF">PAN0_021c6040</name>
</gene>
<evidence type="ECO:0000256" key="1">
    <source>
        <dbReference type="ARBA" id="ARBA00004370"/>
    </source>
</evidence>
<evidence type="ECO:0000256" key="7">
    <source>
        <dbReference type="ARBA" id="ARBA00023136"/>
    </source>
</evidence>
<organism evidence="9 10">
    <name type="scientific">Pseudozyma antarctica</name>
    <name type="common">Yeast</name>
    <name type="synonym">Candida antarctica</name>
    <dbReference type="NCBI Taxonomy" id="84753"/>
    <lineage>
        <taxon>Eukaryota</taxon>
        <taxon>Fungi</taxon>
        <taxon>Dikarya</taxon>
        <taxon>Basidiomycota</taxon>
        <taxon>Ustilaginomycotina</taxon>
        <taxon>Ustilaginomycetes</taxon>
        <taxon>Ustilaginales</taxon>
        <taxon>Ustilaginaceae</taxon>
        <taxon>Moesziomyces</taxon>
    </lineage>
</organism>
<dbReference type="Gene3D" id="1.10.520.20">
    <property type="entry name" value="N-terminal domain of the delta subunit of the F1F0-ATP synthase"/>
    <property type="match status" value="1"/>
</dbReference>
<evidence type="ECO:0000256" key="8">
    <source>
        <dbReference type="ARBA" id="ARBA00023310"/>
    </source>
</evidence>
<keyword evidence="7" id="KW-0472">Membrane</keyword>
<evidence type="ECO:0000256" key="4">
    <source>
        <dbReference type="ARBA" id="ARBA00022448"/>
    </source>
</evidence>
<keyword evidence="8" id="KW-0066">ATP synthesis</keyword>
<dbReference type="SUPFAM" id="SSF47928">
    <property type="entry name" value="N-terminal domain of the delta subunit of the F1F0-ATP synthase"/>
    <property type="match status" value="1"/>
</dbReference>
<keyword evidence="5" id="KW-0375">Hydrogen ion transport</keyword>
<dbReference type="GeneID" id="26306828"/>
<proteinExistence type="inferred from homology"/>
<evidence type="ECO:0000256" key="6">
    <source>
        <dbReference type="ARBA" id="ARBA00023065"/>
    </source>
</evidence>
<evidence type="ECO:0000313" key="9">
    <source>
        <dbReference type="EMBL" id="GAK67811.1"/>
    </source>
</evidence>
<dbReference type="RefSeq" id="XP_014654023.1">
    <property type="nucleotide sequence ID" value="XM_014798537.1"/>
</dbReference>
<comment type="similarity">
    <text evidence="2">Belongs to the ATPase delta chain family.</text>
</comment>
<dbReference type="AlphaFoldDB" id="A0A081CMB5"/>
<dbReference type="EMBL" id="DF830088">
    <property type="protein sequence ID" value="GAK67811.1"/>
    <property type="molecule type" value="Genomic_DNA"/>
</dbReference>
<sequence>MAARFTPRLFQVGSANYHQHQHATAITTAQSQKSQQIRSIRRLHELHGRHTHTHTHAHTRSTMPLRHTCGTCAQFVIAPRSARNPTTDFADVPRSPVLCGRLPQQATRGYASQAAAVRAPRQLDGLAGKYASSAYVAALSKDAKTLEKVEADLKSVQSALAGAEGAKLKTFIANPTLSASDRTKGLDQLLSSGKSKADPITHNLFTVLAENGRLAETEKVIEGFQDLMTAYRGEVEVTVTSATQLDKSTISRIESALKGSQIAAKGNGKTLRIVQKVNPAIQGGLVVDFAGNTVDLSVASKVNKLNALLEQGI</sequence>
<dbReference type="InterPro" id="IPR026015">
    <property type="entry name" value="ATP_synth_OSCP/delta_N_sf"/>
</dbReference>
<dbReference type="PRINTS" id="PR00125">
    <property type="entry name" value="ATPASEDELTA"/>
</dbReference>
<dbReference type="GO" id="GO:0016020">
    <property type="term" value="C:membrane"/>
    <property type="evidence" value="ECO:0007669"/>
    <property type="project" value="UniProtKB-SubCell"/>
</dbReference>
<keyword evidence="6" id="KW-0406">Ion transport</keyword>
<dbReference type="HOGENOM" id="CLU_888513_0_0_1"/>
<dbReference type="Pfam" id="PF00213">
    <property type="entry name" value="OSCP"/>
    <property type="match status" value="1"/>
</dbReference>
<protein>
    <recommendedName>
        <fullName evidence="3">ATP synthase subunit 5, mitochondrial</fullName>
    </recommendedName>
</protein>
<name>A0A081CMB5_PSEA2</name>
<keyword evidence="10" id="KW-1185">Reference proteome</keyword>
<evidence type="ECO:0000256" key="2">
    <source>
        <dbReference type="ARBA" id="ARBA00007046"/>
    </source>
</evidence>
<evidence type="ECO:0000256" key="5">
    <source>
        <dbReference type="ARBA" id="ARBA00022781"/>
    </source>
</evidence>